<dbReference type="GO" id="GO:0070125">
    <property type="term" value="P:mitochondrial translational elongation"/>
    <property type="evidence" value="ECO:0007669"/>
    <property type="project" value="Ensembl"/>
</dbReference>
<keyword evidence="4" id="KW-0378">Hydrolase</keyword>
<evidence type="ECO:0000256" key="8">
    <source>
        <dbReference type="ARBA" id="ARBA00023128"/>
    </source>
</evidence>
<dbReference type="GO" id="GO:0070877">
    <property type="term" value="C:microprocessor complex"/>
    <property type="evidence" value="ECO:0007669"/>
    <property type="project" value="TreeGrafter"/>
</dbReference>
<dbReference type="GO" id="GO:0004525">
    <property type="term" value="F:ribonuclease III activity"/>
    <property type="evidence" value="ECO:0007669"/>
    <property type="project" value="InterPro"/>
</dbReference>
<organism evidence="17 18">
    <name type="scientific">Taeniopygia guttata</name>
    <name type="common">Zebra finch</name>
    <name type="synonym">Poephila guttata</name>
    <dbReference type="NCBI Taxonomy" id="59729"/>
    <lineage>
        <taxon>Eukaryota</taxon>
        <taxon>Metazoa</taxon>
        <taxon>Chordata</taxon>
        <taxon>Craniata</taxon>
        <taxon>Vertebrata</taxon>
        <taxon>Euteleostomi</taxon>
        <taxon>Archelosauria</taxon>
        <taxon>Archosauria</taxon>
        <taxon>Dinosauria</taxon>
        <taxon>Saurischia</taxon>
        <taxon>Theropoda</taxon>
        <taxon>Coelurosauria</taxon>
        <taxon>Aves</taxon>
        <taxon>Neognathae</taxon>
        <taxon>Neoaves</taxon>
        <taxon>Telluraves</taxon>
        <taxon>Australaves</taxon>
        <taxon>Passeriformes</taxon>
        <taxon>Passeroidea</taxon>
        <taxon>Estrildidae</taxon>
        <taxon>Estrildinae</taxon>
        <taxon>Taeniopygia</taxon>
    </lineage>
</organism>
<evidence type="ECO:0000259" key="16">
    <source>
        <dbReference type="Pfam" id="PF22935"/>
    </source>
</evidence>
<keyword evidence="18" id="KW-1185">Reference proteome</keyword>
<dbReference type="GO" id="GO:0005886">
    <property type="term" value="C:plasma membrane"/>
    <property type="evidence" value="ECO:0007669"/>
    <property type="project" value="Ensembl"/>
</dbReference>
<comment type="subcellular location">
    <subcellularLocation>
        <location evidence="1">Mitochondrion</location>
    </subcellularLocation>
</comment>
<accession>A0A674HKR0</accession>
<dbReference type="SUPFAM" id="SSF54768">
    <property type="entry name" value="dsRNA-binding domain-like"/>
    <property type="match status" value="1"/>
</dbReference>
<evidence type="ECO:0000259" key="15">
    <source>
        <dbReference type="Pfam" id="PF22892"/>
    </source>
</evidence>
<evidence type="ECO:0000313" key="17">
    <source>
        <dbReference type="Ensembl" id="ENSTGUP00000035563.1"/>
    </source>
</evidence>
<evidence type="ECO:0000256" key="4">
    <source>
        <dbReference type="ARBA" id="ARBA00022801"/>
    </source>
</evidence>
<dbReference type="Proteomes" id="UP000007754">
    <property type="component" value="Chromosome 9"/>
</dbReference>
<keyword evidence="3" id="KW-0255">Endonuclease</keyword>
<comment type="similarity">
    <text evidence="10">Belongs to the ribonuclease III family. Mitochondrion-specific ribosomal protein mL44 subfamily.</text>
</comment>
<sequence length="377" mass="41394">MPRRPKPEPQHCSCLAPVLARAPGAGVPGPGPVPPPGSASARKPRGGAGPARTAMAARLLLRAARPLRAGAGRGTALGTALSTAPPPEKKRWLRAWFPFRARRSEKPNWDYHAEIQAFSHRVQENFALDLLKTAFVNPCYIESEEARLRQLGRDKDAVALQLQDNTGLAERGLRFARAYLAQCFEGAYPELPAKGVEALVNFLTSQELVSYVAQNLSIQDLALCRDFPAPPDVLQRTFLAVIGALLESSGPERTGIFVRDFFIPQLIGKDLFEIWKVVNPMGLLLEELTKRNISAPEPRITRQLGVSTVLPVYFVGLYCDKKILAEGPGETLLAAEEEAARVALRKLYGYTENRRPWDYSKPKQGLAAEKAISTVLV</sequence>
<protein>
    <recommendedName>
        <fullName evidence="11">Large ribosomal subunit protein mL44</fullName>
    </recommendedName>
    <alternativeName>
        <fullName evidence="13">39S ribosomal protein L44, mitochondrial</fullName>
    </alternativeName>
</protein>
<evidence type="ECO:0000313" key="18">
    <source>
        <dbReference type="Proteomes" id="UP000007754"/>
    </source>
</evidence>
<dbReference type="SUPFAM" id="SSF69065">
    <property type="entry name" value="RNase III domain-like"/>
    <property type="match status" value="1"/>
</dbReference>
<evidence type="ECO:0000256" key="1">
    <source>
        <dbReference type="ARBA" id="ARBA00004173"/>
    </source>
</evidence>
<evidence type="ECO:0000256" key="10">
    <source>
        <dbReference type="ARBA" id="ARBA00024034"/>
    </source>
</evidence>
<evidence type="ECO:0000256" key="2">
    <source>
        <dbReference type="ARBA" id="ARBA00022722"/>
    </source>
</evidence>
<gene>
    <name evidence="17" type="primary">MRPL44</name>
</gene>
<evidence type="ECO:0000256" key="6">
    <source>
        <dbReference type="ARBA" id="ARBA00022946"/>
    </source>
</evidence>
<dbReference type="GO" id="GO:0016604">
    <property type="term" value="C:nuclear body"/>
    <property type="evidence" value="ECO:0007669"/>
    <property type="project" value="Ensembl"/>
</dbReference>
<dbReference type="CDD" id="cd19874">
    <property type="entry name" value="DSRM_MRPL44"/>
    <property type="match status" value="1"/>
</dbReference>
<proteinExistence type="inferred from homology"/>
<keyword evidence="8" id="KW-0496">Mitochondrion</keyword>
<dbReference type="Pfam" id="PF22935">
    <property type="entry name" value="RM44_endonuclase"/>
    <property type="match status" value="1"/>
</dbReference>
<reference evidence="17" key="2">
    <citation type="submission" date="2025-08" db="UniProtKB">
        <authorList>
            <consortium name="Ensembl"/>
        </authorList>
    </citation>
    <scope>IDENTIFICATION</scope>
</reference>
<dbReference type="InterPro" id="IPR044444">
    <property type="entry name" value="Ribosomal_mL44_DSRM_metazoa"/>
</dbReference>
<keyword evidence="9" id="KW-0687">Ribonucleoprotein</keyword>
<dbReference type="Gene3D" id="3.30.160.20">
    <property type="match status" value="1"/>
</dbReference>
<dbReference type="PANTHER" id="PTHR11207">
    <property type="entry name" value="RIBONUCLEASE III"/>
    <property type="match status" value="1"/>
</dbReference>
<feature type="domain" description="Large ribosomal subunit protein mL44 dsRNA binding" evidence="15">
    <location>
        <begin position="275"/>
        <end position="369"/>
    </location>
</feature>
<dbReference type="GO" id="GO:0006396">
    <property type="term" value="P:RNA processing"/>
    <property type="evidence" value="ECO:0007669"/>
    <property type="project" value="InterPro"/>
</dbReference>
<dbReference type="FunFam" id="3.30.160.20:FF:000037">
    <property type="entry name" value="39S ribosomal protein L44, mitochondrial"/>
    <property type="match status" value="1"/>
</dbReference>
<dbReference type="GO" id="GO:0005743">
    <property type="term" value="C:mitochondrial inner membrane"/>
    <property type="evidence" value="ECO:0007669"/>
    <property type="project" value="UniProtKB-ARBA"/>
</dbReference>
<dbReference type="FunCoup" id="A0A674HKR0">
    <property type="interactions" value="342"/>
</dbReference>
<dbReference type="GeneTree" id="ENSGT00390000016956"/>
<evidence type="ECO:0000256" key="5">
    <source>
        <dbReference type="ARBA" id="ARBA00022884"/>
    </source>
</evidence>
<dbReference type="InterPro" id="IPR055189">
    <property type="entry name" value="RM44_endonuclase"/>
</dbReference>
<dbReference type="PANTHER" id="PTHR11207:SF5">
    <property type="entry name" value="LARGE RIBOSOMAL SUBUNIT PROTEIN ML44"/>
    <property type="match status" value="1"/>
</dbReference>
<dbReference type="InParanoid" id="A0A674HKR0"/>
<evidence type="ECO:0000256" key="3">
    <source>
        <dbReference type="ARBA" id="ARBA00022759"/>
    </source>
</evidence>
<dbReference type="InterPro" id="IPR036389">
    <property type="entry name" value="RNase_III_sf"/>
</dbReference>
<evidence type="ECO:0000256" key="7">
    <source>
        <dbReference type="ARBA" id="ARBA00022980"/>
    </source>
</evidence>
<evidence type="ECO:0000256" key="9">
    <source>
        <dbReference type="ARBA" id="ARBA00023274"/>
    </source>
</evidence>
<evidence type="ECO:0000256" key="11">
    <source>
        <dbReference type="ARBA" id="ARBA00035187"/>
    </source>
</evidence>
<keyword evidence="7" id="KW-0689">Ribosomal protein</keyword>
<dbReference type="FunFam" id="1.10.1520.10:FF:000010">
    <property type="entry name" value="39S ribosomal protein L44, mitochondrial"/>
    <property type="match status" value="1"/>
</dbReference>
<evidence type="ECO:0000256" key="12">
    <source>
        <dbReference type="ARBA" id="ARBA00059807"/>
    </source>
</evidence>
<name>A0A674HKR0_TAEGU</name>
<dbReference type="AlphaFoldDB" id="A0A674HKR0"/>
<dbReference type="Ensembl" id="ENSTGUT00000030892.1">
    <property type="protein sequence ID" value="ENSTGUP00000035563.1"/>
    <property type="gene ID" value="ENSTGUG00000008225.2"/>
</dbReference>
<keyword evidence="2" id="KW-0540">Nuclease</keyword>
<dbReference type="Gene3D" id="1.10.1520.10">
    <property type="entry name" value="Ribonuclease III domain"/>
    <property type="match status" value="1"/>
</dbReference>
<evidence type="ECO:0000256" key="14">
    <source>
        <dbReference type="SAM" id="MobiDB-lite"/>
    </source>
</evidence>
<dbReference type="Pfam" id="PF22892">
    <property type="entry name" value="DSRM_MRPL44"/>
    <property type="match status" value="1"/>
</dbReference>
<reference evidence="17 18" key="1">
    <citation type="journal article" date="2010" name="Nature">
        <title>The genome of a songbird.</title>
        <authorList>
            <person name="Warren W.C."/>
            <person name="Clayton D.F."/>
            <person name="Ellegren H."/>
            <person name="Arnold A.P."/>
            <person name="Hillier L.W."/>
            <person name="Kunstner A."/>
            <person name="Searle S."/>
            <person name="White S."/>
            <person name="Vilella A.J."/>
            <person name="Fairley S."/>
            <person name="Heger A."/>
            <person name="Kong L."/>
            <person name="Ponting C.P."/>
            <person name="Jarvis E.D."/>
            <person name="Mello C.V."/>
            <person name="Minx P."/>
            <person name="Lovell P."/>
            <person name="Velho T.A."/>
            <person name="Ferris M."/>
            <person name="Balakrishnan C.N."/>
            <person name="Sinha S."/>
            <person name="Blatti C."/>
            <person name="London S.E."/>
            <person name="Li Y."/>
            <person name="Lin Y.C."/>
            <person name="George J."/>
            <person name="Sweedler J."/>
            <person name="Southey B."/>
            <person name="Gunaratne P."/>
            <person name="Watson M."/>
            <person name="Nam K."/>
            <person name="Backstrom N."/>
            <person name="Smeds L."/>
            <person name="Nabholz B."/>
            <person name="Itoh Y."/>
            <person name="Whitney O."/>
            <person name="Pfenning A.R."/>
            <person name="Howard J."/>
            <person name="Volker M."/>
            <person name="Skinner B.M."/>
            <person name="Griffin D.K."/>
            <person name="Ye L."/>
            <person name="McLaren W.M."/>
            <person name="Flicek P."/>
            <person name="Quesada V."/>
            <person name="Velasco G."/>
            <person name="Lopez-Otin C."/>
            <person name="Puente X.S."/>
            <person name="Olender T."/>
            <person name="Lancet D."/>
            <person name="Smit A.F."/>
            <person name="Hubley R."/>
            <person name="Konkel M.K."/>
            <person name="Walker J.A."/>
            <person name="Batzer M.A."/>
            <person name="Gu W."/>
            <person name="Pollock D.D."/>
            <person name="Chen L."/>
            <person name="Cheng Z."/>
            <person name="Eichler E.E."/>
            <person name="Stapley J."/>
            <person name="Slate J."/>
            <person name="Ekblom R."/>
            <person name="Birkhead T."/>
            <person name="Burke T."/>
            <person name="Burt D."/>
            <person name="Scharff C."/>
            <person name="Adam I."/>
            <person name="Richard H."/>
            <person name="Sultan M."/>
            <person name="Soldatov A."/>
            <person name="Lehrach H."/>
            <person name="Edwards S.V."/>
            <person name="Yang S.P."/>
            <person name="Li X."/>
            <person name="Graves T."/>
            <person name="Fulton L."/>
            <person name="Nelson J."/>
            <person name="Chinwalla A."/>
            <person name="Hou S."/>
            <person name="Mardis E.R."/>
            <person name="Wilson R.K."/>
        </authorList>
    </citation>
    <scope>NUCLEOTIDE SEQUENCE [LARGE SCALE GENOMIC DNA]</scope>
</reference>
<evidence type="ECO:0000256" key="13">
    <source>
        <dbReference type="ARBA" id="ARBA00083955"/>
    </source>
</evidence>
<reference evidence="17" key="3">
    <citation type="submission" date="2025-09" db="UniProtKB">
        <authorList>
            <consortium name="Ensembl"/>
        </authorList>
    </citation>
    <scope>IDENTIFICATION</scope>
</reference>
<keyword evidence="5" id="KW-0694">RNA-binding</keyword>
<feature type="domain" description="Large ribosomal subunit protein mL44 endonuclease" evidence="16">
    <location>
        <begin position="110"/>
        <end position="245"/>
    </location>
</feature>
<dbReference type="GO" id="GO:0003725">
    <property type="term" value="F:double-stranded RNA binding"/>
    <property type="evidence" value="ECO:0007669"/>
    <property type="project" value="InterPro"/>
</dbReference>
<keyword evidence="6" id="KW-0809">Transit peptide</keyword>
<feature type="region of interest" description="Disordered" evidence="14">
    <location>
        <begin position="21"/>
        <end position="52"/>
    </location>
</feature>
<dbReference type="GO" id="GO:0005762">
    <property type="term" value="C:mitochondrial large ribosomal subunit"/>
    <property type="evidence" value="ECO:0007669"/>
    <property type="project" value="Ensembl"/>
</dbReference>
<comment type="function">
    <text evidence="12">Component of the 39S subunit of mitochondrial ribosome. May have a function in the assembly/stability of nascent mitochondrial polypeptides exiting the ribosome.</text>
</comment>